<dbReference type="Proteomes" id="UP001374579">
    <property type="component" value="Unassembled WGS sequence"/>
</dbReference>
<dbReference type="AlphaFoldDB" id="A0AAN9FYK0"/>
<evidence type="ECO:0000313" key="2">
    <source>
        <dbReference type="EMBL" id="KAK7089283.1"/>
    </source>
</evidence>
<feature type="region of interest" description="Disordered" evidence="1">
    <location>
        <begin position="169"/>
        <end position="188"/>
    </location>
</feature>
<feature type="compositionally biased region" description="Polar residues" evidence="1">
    <location>
        <begin position="169"/>
        <end position="182"/>
    </location>
</feature>
<name>A0AAN9FYK0_9CAEN</name>
<protein>
    <submittedName>
        <fullName evidence="2">Uncharacterized protein</fullName>
    </submittedName>
</protein>
<dbReference type="EMBL" id="JBAMIC010002334">
    <property type="protein sequence ID" value="KAK7089283.1"/>
    <property type="molecule type" value="Genomic_DNA"/>
</dbReference>
<organism evidence="2 3">
    <name type="scientific">Littorina saxatilis</name>
    <dbReference type="NCBI Taxonomy" id="31220"/>
    <lineage>
        <taxon>Eukaryota</taxon>
        <taxon>Metazoa</taxon>
        <taxon>Spiralia</taxon>
        <taxon>Lophotrochozoa</taxon>
        <taxon>Mollusca</taxon>
        <taxon>Gastropoda</taxon>
        <taxon>Caenogastropoda</taxon>
        <taxon>Littorinimorpha</taxon>
        <taxon>Littorinoidea</taxon>
        <taxon>Littorinidae</taxon>
        <taxon>Littorina</taxon>
    </lineage>
</organism>
<feature type="region of interest" description="Disordered" evidence="1">
    <location>
        <begin position="54"/>
        <end position="123"/>
    </location>
</feature>
<comment type="caution">
    <text evidence="2">The sequence shown here is derived from an EMBL/GenBank/DDBJ whole genome shotgun (WGS) entry which is preliminary data.</text>
</comment>
<evidence type="ECO:0000256" key="1">
    <source>
        <dbReference type="SAM" id="MobiDB-lite"/>
    </source>
</evidence>
<evidence type="ECO:0000313" key="3">
    <source>
        <dbReference type="Proteomes" id="UP001374579"/>
    </source>
</evidence>
<feature type="region of interest" description="Disordered" evidence="1">
    <location>
        <begin position="139"/>
        <end position="159"/>
    </location>
</feature>
<keyword evidence="3" id="KW-1185">Reference proteome</keyword>
<proteinExistence type="predicted"/>
<feature type="compositionally biased region" description="Polar residues" evidence="1">
    <location>
        <begin position="55"/>
        <end position="66"/>
    </location>
</feature>
<accession>A0AAN9FYK0</accession>
<feature type="compositionally biased region" description="Polar residues" evidence="1">
    <location>
        <begin position="98"/>
        <end position="108"/>
    </location>
</feature>
<sequence length="209" mass="22386">MTSEFFFTGGRKALSTAGGARYIGSPDDQNDEFEEYINECYQSADGMQILRQVDSAKTTSPQAQDSSIKHDEAASSSHGDVYSQVLKKTNVKNRKQVPTKSDQTLSGPSNAASEKASSSSQGDVYAQVLKKAHVEHHEMKKAGSASEAQMQSSSSGVAGIGKLSLDVNMTSSDMHTDGTTVAESDDEYNGLTFTRTGASEADSHYNHLK</sequence>
<gene>
    <name evidence="2" type="ORF">V1264_024681</name>
</gene>
<reference evidence="2 3" key="1">
    <citation type="submission" date="2024-02" db="EMBL/GenBank/DDBJ databases">
        <title>Chromosome-scale genome assembly of the rough periwinkle Littorina saxatilis.</title>
        <authorList>
            <person name="De Jode A."/>
            <person name="Faria R."/>
            <person name="Formenti G."/>
            <person name="Sims Y."/>
            <person name="Smith T.P."/>
            <person name="Tracey A."/>
            <person name="Wood J.M.D."/>
            <person name="Zagrodzka Z.B."/>
            <person name="Johannesson K."/>
            <person name="Butlin R.K."/>
            <person name="Leder E.H."/>
        </authorList>
    </citation>
    <scope>NUCLEOTIDE SEQUENCE [LARGE SCALE GENOMIC DNA]</scope>
    <source>
        <strain evidence="2">Snail1</strain>
        <tissue evidence="2">Muscle</tissue>
    </source>
</reference>
<feature type="compositionally biased region" description="Low complexity" evidence="1">
    <location>
        <begin position="142"/>
        <end position="156"/>
    </location>
</feature>
<feature type="compositionally biased region" description="Low complexity" evidence="1">
    <location>
        <begin position="109"/>
        <end position="120"/>
    </location>
</feature>